<evidence type="ECO:0000313" key="3">
    <source>
        <dbReference type="EMBL" id="KAG0258786.1"/>
    </source>
</evidence>
<name>A0A9P6U439_9FUNG</name>
<evidence type="ECO:0000256" key="1">
    <source>
        <dbReference type="PROSITE-ProRule" id="PRU10141"/>
    </source>
</evidence>
<dbReference type="Gene3D" id="3.30.200.20">
    <property type="entry name" value="Phosphorylase Kinase, domain 1"/>
    <property type="match status" value="1"/>
</dbReference>
<comment type="caution">
    <text evidence="3">The sequence shown here is derived from an EMBL/GenBank/DDBJ whole genome shotgun (WGS) entry which is preliminary data.</text>
</comment>
<evidence type="ECO:0000313" key="4">
    <source>
        <dbReference type="Proteomes" id="UP000807716"/>
    </source>
</evidence>
<feature type="binding site" evidence="1">
    <location>
        <position position="42"/>
    </location>
    <ligand>
        <name>ATP</name>
        <dbReference type="ChEBI" id="CHEBI:30616"/>
    </ligand>
</feature>
<dbReference type="PROSITE" id="PS00107">
    <property type="entry name" value="PROTEIN_KINASE_ATP"/>
    <property type="match status" value="1"/>
</dbReference>
<dbReference type="Proteomes" id="UP000807716">
    <property type="component" value="Unassembled WGS sequence"/>
</dbReference>
<feature type="domain" description="Protein kinase" evidence="2">
    <location>
        <begin position="15"/>
        <end position="72"/>
    </location>
</feature>
<dbReference type="Pfam" id="PF07714">
    <property type="entry name" value="PK_Tyr_Ser-Thr"/>
    <property type="match status" value="1"/>
</dbReference>
<feature type="non-terminal residue" evidence="3">
    <location>
        <position position="1"/>
    </location>
</feature>
<keyword evidence="1" id="KW-0547">Nucleotide-binding</keyword>
<evidence type="ECO:0000259" key="2">
    <source>
        <dbReference type="PROSITE" id="PS50011"/>
    </source>
</evidence>
<accession>A0A9P6U439</accession>
<dbReference type="PROSITE" id="PS50011">
    <property type="entry name" value="PROTEIN_KINASE_DOM"/>
    <property type="match status" value="1"/>
</dbReference>
<dbReference type="OrthoDB" id="204883at2759"/>
<dbReference type="InterPro" id="IPR000719">
    <property type="entry name" value="Prot_kinase_dom"/>
</dbReference>
<dbReference type="AlphaFoldDB" id="A0A9P6U439"/>
<organism evidence="3 4">
    <name type="scientific">Actinomortierella ambigua</name>
    <dbReference type="NCBI Taxonomy" id="1343610"/>
    <lineage>
        <taxon>Eukaryota</taxon>
        <taxon>Fungi</taxon>
        <taxon>Fungi incertae sedis</taxon>
        <taxon>Mucoromycota</taxon>
        <taxon>Mortierellomycotina</taxon>
        <taxon>Mortierellomycetes</taxon>
        <taxon>Mortierellales</taxon>
        <taxon>Mortierellaceae</taxon>
        <taxon>Actinomortierella</taxon>
    </lineage>
</organism>
<dbReference type="GO" id="GO:0005524">
    <property type="term" value="F:ATP binding"/>
    <property type="evidence" value="ECO:0007669"/>
    <property type="project" value="UniProtKB-UniRule"/>
</dbReference>
<dbReference type="GO" id="GO:0004672">
    <property type="term" value="F:protein kinase activity"/>
    <property type="evidence" value="ECO:0007669"/>
    <property type="project" value="InterPro"/>
</dbReference>
<protein>
    <recommendedName>
        <fullName evidence="2">Protein kinase domain-containing protein</fullName>
    </recommendedName>
</protein>
<gene>
    <name evidence="3" type="ORF">DFQ27_004422</name>
</gene>
<dbReference type="SUPFAM" id="SSF56112">
    <property type="entry name" value="Protein kinase-like (PK-like)"/>
    <property type="match status" value="1"/>
</dbReference>
<dbReference type="InterPro" id="IPR011009">
    <property type="entry name" value="Kinase-like_dom_sf"/>
</dbReference>
<sequence>MESVLAKFPLVQSLFVLGKSLGCGAFGTVYEARWGNQPCAAKTFFLSQSDFHQHAIQKEVSVLQTLRNRHII</sequence>
<reference evidence="3" key="1">
    <citation type="journal article" date="2020" name="Fungal Divers.">
        <title>Resolving the Mortierellaceae phylogeny through synthesis of multi-gene phylogenetics and phylogenomics.</title>
        <authorList>
            <person name="Vandepol N."/>
            <person name="Liber J."/>
            <person name="Desiro A."/>
            <person name="Na H."/>
            <person name="Kennedy M."/>
            <person name="Barry K."/>
            <person name="Grigoriev I.V."/>
            <person name="Miller A.N."/>
            <person name="O'Donnell K."/>
            <person name="Stajich J.E."/>
            <person name="Bonito G."/>
        </authorList>
    </citation>
    <scope>NUCLEOTIDE SEQUENCE</scope>
    <source>
        <strain evidence="3">BC1065</strain>
    </source>
</reference>
<proteinExistence type="predicted"/>
<keyword evidence="1" id="KW-0067">ATP-binding</keyword>
<dbReference type="InterPro" id="IPR001245">
    <property type="entry name" value="Ser-Thr/Tyr_kinase_cat_dom"/>
</dbReference>
<dbReference type="InterPro" id="IPR017441">
    <property type="entry name" value="Protein_kinase_ATP_BS"/>
</dbReference>
<keyword evidence="4" id="KW-1185">Reference proteome</keyword>
<dbReference type="EMBL" id="JAAAJB010000308">
    <property type="protein sequence ID" value="KAG0258786.1"/>
    <property type="molecule type" value="Genomic_DNA"/>
</dbReference>